<proteinExistence type="predicted"/>
<feature type="chain" id="PRO_5007573749" description="Cytochrome c domain-containing protein" evidence="1">
    <location>
        <begin position="22"/>
        <end position="377"/>
    </location>
</feature>
<accession>A0A150WV02</accession>
<reference evidence="2 3" key="1">
    <citation type="submission" date="2016-03" db="EMBL/GenBank/DDBJ databases">
        <authorList>
            <person name="Ploux O."/>
        </authorList>
    </citation>
    <scope>NUCLEOTIDE SEQUENCE [LARGE SCALE GENOMIC DNA]</scope>
    <source>
        <strain evidence="2 3">BER2</strain>
    </source>
</reference>
<evidence type="ECO:0008006" key="4">
    <source>
        <dbReference type="Google" id="ProtNLM"/>
    </source>
</evidence>
<name>A0A150WV02_BDEBC</name>
<dbReference type="RefSeq" id="WP_063242794.1">
    <property type="nucleotide sequence ID" value="NZ_LUKF01000002.1"/>
</dbReference>
<dbReference type="EMBL" id="LUKF01000002">
    <property type="protein sequence ID" value="KYG70315.1"/>
    <property type="molecule type" value="Genomic_DNA"/>
</dbReference>
<feature type="signal peptide" evidence="1">
    <location>
        <begin position="1"/>
        <end position="21"/>
    </location>
</feature>
<evidence type="ECO:0000313" key="2">
    <source>
        <dbReference type="EMBL" id="KYG70315.1"/>
    </source>
</evidence>
<comment type="caution">
    <text evidence="2">The sequence shown here is derived from an EMBL/GenBank/DDBJ whole genome shotgun (WGS) entry which is preliminary data.</text>
</comment>
<gene>
    <name evidence="2" type="ORF">AZI85_14335</name>
</gene>
<keyword evidence="1" id="KW-0732">Signal</keyword>
<evidence type="ECO:0000313" key="3">
    <source>
        <dbReference type="Proteomes" id="UP000075391"/>
    </source>
</evidence>
<protein>
    <recommendedName>
        <fullName evidence="4">Cytochrome c domain-containing protein</fullName>
    </recommendedName>
</protein>
<evidence type="ECO:0000256" key="1">
    <source>
        <dbReference type="SAM" id="SignalP"/>
    </source>
</evidence>
<dbReference type="OrthoDB" id="5295784at2"/>
<dbReference type="Proteomes" id="UP000075391">
    <property type="component" value="Unassembled WGS sequence"/>
</dbReference>
<organism evidence="2 3">
    <name type="scientific">Bdellovibrio bacteriovorus</name>
    <dbReference type="NCBI Taxonomy" id="959"/>
    <lineage>
        <taxon>Bacteria</taxon>
        <taxon>Pseudomonadati</taxon>
        <taxon>Bdellovibrionota</taxon>
        <taxon>Bdellovibrionia</taxon>
        <taxon>Bdellovibrionales</taxon>
        <taxon>Pseudobdellovibrionaceae</taxon>
        <taxon>Bdellovibrio</taxon>
    </lineage>
</organism>
<sequence>MKITALVLVLGFLSASTQALAMSLNDLTILLPLPQEHEMSLVLKPEDNGAQGPLLSKKTYQEIVQLVPEVPNHIIWKQALQVVGVRIDPCFTEGEGPLSCRRQIRLVWQPVFHEEGSADTRDAAIHSFYEFDDESFKKVWQAWQKLSSGSSQDALQIHPRLKKEGLQGAYWKYLRSLILNFCGENNLIRMTAMNVMAGEQLWIFSGFDVINGQAKPMAIPRIRGQTQGVIQSSSQFQSFSGGMMPAPEEHDPEFSKLTADSWSVKKKFTEAQIREVLGRALEYENPERHNPGTIDCASCHLANMVHQWGEANFSQFNWNADFNQVKFQSTWNLANPTKTTIKTNQLRAFGYFANVPAISQRVINETAQTAIYFKLQK</sequence>
<dbReference type="AlphaFoldDB" id="A0A150WV02"/>